<evidence type="ECO:0000313" key="3">
    <source>
        <dbReference type="Proteomes" id="UP000524450"/>
    </source>
</evidence>
<organism evidence="1 3">
    <name type="scientific">Variovorax guangxiensis</name>
    <dbReference type="NCBI Taxonomy" id="1775474"/>
    <lineage>
        <taxon>Bacteria</taxon>
        <taxon>Pseudomonadati</taxon>
        <taxon>Pseudomonadota</taxon>
        <taxon>Betaproteobacteria</taxon>
        <taxon>Burkholderiales</taxon>
        <taxon>Comamonadaceae</taxon>
        <taxon>Variovorax</taxon>
    </lineage>
</organism>
<evidence type="ECO:0000313" key="2">
    <source>
        <dbReference type="EMBL" id="MBB4225977.1"/>
    </source>
</evidence>
<protein>
    <recommendedName>
        <fullName evidence="4">Phage tail protein</fullName>
    </recommendedName>
</protein>
<dbReference type="Proteomes" id="UP000524450">
    <property type="component" value="Unassembled WGS sequence"/>
</dbReference>
<gene>
    <name evidence="1" type="ORF">GGD71_006005</name>
    <name evidence="2" type="ORF">GGD71_006790</name>
</gene>
<proteinExistence type="predicted"/>
<evidence type="ECO:0008006" key="4">
    <source>
        <dbReference type="Google" id="ProtNLM"/>
    </source>
</evidence>
<dbReference type="EMBL" id="JACIFZ010000018">
    <property type="protein sequence ID" value="MBB4225977.1"/>
    <property type="molecule type" value="Genomic_DNA"/>
</dbReference>
<accession>A0A840FRH7</accession>
<dbReference type="InterPro" id="IPR016912">
    <property type="entry name" value="Phage_P2_GpU"/>
</dbReference>
<comment type="caution">
    <text evidence="1">The sequence shown here is derived from an EMBL/GenBank/DDBJ whole genome shotgun (WGS) entry which is preliminary data.</text>
</comment>
<reference evidence="1 3" key="1">
    <citation type="submission" date="2020-08" db="EMBL/GenBank/DDBJ databases">
        <title>Genomic Encyclopedia of Type Strains, Phase IV (KMG-V): Genome sequencing to study the core and pangenomes of soil and plant-associated prokaryotes.</title>
        <authorList>
            <person name="Whitman W."/>
        </authorList>
    </citation>
    <scope>NUCLEOTIDE SEQUENCE [LARGE SCALE GENOMIC DNA]</scope>
    <source>
        <strain evidence="1 3">34/80</strain>
    </source>
</reference>
<evidence type="ECO:0000313" key="1">
    <source>
        <dbReference type="EMBL" id="MBB4225196.1"/>
    </source>
</evidence>
<dbReference type="RefSeq" id="WP_184642014.1">
    <property type="nucleotide sequence ID" value="NZ_JACIFZ010000010.1"/>
</dbReference>
<dbReference type="AlphaFoldDB" id="A0A840FRH7"/>
<sequence length="163" mass="17452">MLCLGLFVFSLDTLSYQELQRRSSWKHASQPLVGARNASQYLGPGDDIITLNGIVVPEFAGAPASLSVLRLMADQGAAWVLVEGTGTIYGAFVITELQETRTLFFETGEARRIEFTLTLQRVDQDAQEVAEQLIADSMGDLGALLQDAADNMGLSLGVGASAV</sequence>
<dbReference type="Pfam" id="PF06995">
    <property type="entry name" value="Phage_P2_GpU"/>
    <property type="match status" value="1"/>
</dbReference>
<dbReference type="EMBL" id="JACIFZ010000010">
    <property type="protein sequence ID" value="MBB4225196.1"/>
    <property type="molecule type" value="Genomic_DNA"/>
</dbReference>
<dbReference type="InterPro" id="IPR009734">
    <property type="entry name" value="Myoviridae_GpU"/>
</dbReference>
<name>A0A840FRH7_9BURK</name>
<dbReference type="PIRSF" id="PIRSF029208">
    <property type="entry name" value="Phage_tail_GPU"/>
    <property type="match status" value="1"/>
</dbReference>